<dbReference type="AlphaFoldDB" id="A0A3S0PW96"/>
<comment type="caution">
    <text evidence="1">The sequence shown here is derived from an EMBL/GenBank/DDBJ whole genome shotgun (WGS) entry which is preliminary data.</text>
</comment>
<dbReference type="Pfam" id="PF14022">
    <property type="entry name" value="DUF4238"/>
    <property type="match status" value="1"/>
</dbReference>
<accession>A0A3S0PW96</accession>
<protein>
    <submittedName>
        <fullName evidence="1">DUF4238 domain-containing protein</fullName>
    </submittedName>
</protein>
<evidence type="ECO:0000313" key="1">
    <source>
        <dbReference type="EMBL" id="RUL95575.1"/>
    </source>
</evidence>
<evidence type="ECO:0000313" key="2">
    <source>
        <dbReference type="Proteomes" id="UP000278081"/>
    </source>
</evidence>
<dbReference type="RefSeq" id="WP_126912364.1">
    <property type="nucleotide sequence ID" value="NZ_ML133816.1"/>
</dbReference>
<dbReference type="EMBL" id="RJTJ01000070">
    <property type="protein sequence ID" value="RUL95575.1"/>
    <property type="molecule type" value="Genomic_DNA"/>
</dbReference>
<dbReference type="Proteomes" id="UP000278081">
    <property type="component" value="Unassembled WGS sequence"/>
</dbReference>
<organism evidence="1 2">
    <name type="scientific">Rhizobium chutanense</name>
    <dbReference type="NCBI Taxonomy" id="2035448"/>
    <lineage>
        <taxon>Bacteria</taxon>
        <taxon>Pseudomonadati</taxon>
        <taxon>Pseudomonadota</taxon>
        <taxon>Alphaproteobacteria</taxon>
        <taxon>Hyphomicrobiales</taxon>
        <taxon>Rhizobiaceae</taxon>
        <taxon>Rhizobium/Agrobacterium group</taxon>
        <taxon>Rhizobium</taxon>
    </lineage>
</organism>
<dbReference type="InterPro" id="IPR025332">
    <property type="entry name" value="DUF4238"/>
</dbReference>
<dbReference type="OrthoDB" id="8454042at2"/>
<name>A0A3S0PW96_9HYPH</name>
<sequence>MTAHHFVPQLLLRRFSHDGVHLNLMEKGTRRIFGGTIAKSFSLKDFHRIAPDGLPHFDDLAEEKLAPDLEELLGRSFETPAGDIIKDIVQTERLDLQPEQRFALVTFVVLQWYRTPARFFKQQEDMRRLIPTLPHPTNKMRPLGKAGDGEDPLRDMRLFAMPIEVFNLAVVLQRADLYLHKLHESEFLLGDDPVSVMNPTMRLASNVVAPFTITARGSEVFLPISPQLGIYLQTGMDAKRGDVGRTISEPIILYTRHRAPLNQLQFKNALLYVTSQSGDFPDI</sequence>
<reference evidence="1 2" key="1">
    <citation type="submission" date="2018-11" db="EMBL/GenBank/DDBJ databases">
        <title>Rhizobium chutanense sp. nov., isolated from root nodules of Phaseolus vulgaris in China.</title>
        <authorList>
            <person name="Huo Y."/>
        </authorList>
    </citation>
    <scope>NUCLEOTIDE SEQUENCE [LARGE SCALE GENOMIC DNA]</scope>
    <source>
        <strain evidence="1 2">C16</strain>
    </source>
</reference>
<proteinExistence type="predicted"/>
<gene>
    <name evidence="1" type="ORF">EFR84_33930</name>
</gene>